<evidence type="ECO:0000256" key="5">
    <source>
        <dbReference type="ARBA" id="ARBA00022692"/>
    </source>
</evidence>
<gene>
    <name evidence="9" type="ORF">I6N95_10395</name>
</gene>
<dbReference type="EMBL" id="JAEEGA010000006">
    <property type="protein sequence ID" value="MBP1041414.1"/>
    <property type="molecule type" value="Genomic_DNA"/>
</dbReference>
<keyword evidence="7 8" id="KW-0472">Membrane</keyword>
<feature type="transmembrane region" description="Helical" evidence="8">
    <location>
        <begin position="53"/>
        <end position="74"/>
    </location>
</feature>
<evidence type="ECO:0000313" key="10">
    <source>
        <dbReference type="Proteomes" id="UP000674938"/>
    </source>
</evidence>
<sequence length="391" mass="43986">MEKKENEHSKSSWFWKWFLNNQVVTGLLVILLCLLIILVFTKVSYLFTPVWQFFGIVGFPIVFAGILYYFLNPLVNMLEKRGIKRVWAITIIFIGIIALMAWGIIILVPKIQEQTMSFLNNWPTYWKTIEAQTTKWLGHPMFDQYVDQLEKISESLFDSIGNIVKNLSKTTFEGIGSFIGTVANVFITVITTPFILFYLLKDGKDMMSYFVNFLPTKARKPTTKVLIDINNQVSQYIRGQLTVAFAVAVMFVIGFSLIGLDYSITLGILAGFLNLIPYLGSFLATIPAIILGLVVGPSMLIKVIIVFIIEQVIEGRFVSPLVLGSQLKIHPITIIFVLLTAGKLFGVVGVIVGIPGYAAIKVVVTHLFDWYRDKSSLYEESESPAIEAPDE</sequence>
<evidence type="ECO:0000256" key="8">
    <source>
        <dbReference type="SAM" id="Phobius"/>
    </source>
</evidence>
<feature type="transmembrane region" description="Helical" evidence="8">
    <location>
        <begin position="175"/>
        <end position="200"/>
    </location>
</feature>
<dbReference type="PANTHER" id="PTHR21716:SF53">
    <property type="entry name" value="PERMEASE PERM-RELATED"/>
    <property type="match status" value="1"/>
</dbReference>
<keyword evidence="5 8" id="KW-0812">Transmembrane</keyword>
<evidence type="ECO:0000256" key="2">
    <source>
        <dbReference type="ARBA" id="ARBA00009773"/>
    </source>
</evidence>
<feature type="transmembrane region" description="Helical" evidence="8">
    <location>
        <begin position="329"/>
        <end position="352"/>
    </location>
</feature>
<dbReference type="Pfam" id="PF01594">
    <property type="entry name" value="AI-2E_transport"/>
    <property type="match status" value="1"/>
</dbReference>
<organism evidence="9 10">
    <name type="scientific">Vagococcus allomyrinae</name>
    <dbReference type="NCBI Taxonomy" id="2794353"/>
    <lineage>
        <taxon>Bacteria</taxon>
        <taxon>Bacillati</taxon>
        <taxon>Bacillota</taxon>
        <taxon>Bacilli</taxon>
        <taxon>Lactobacillales</taxon>
        <taxon>Enterococcaceae</taxon>
        <taxon>Vagococcus</taxon>
    </lineage>
</organism>
<evidence type="ECO:0000256" key="6">
    <source>
        <dbReference type="ARBA" id="ARBA00022989"/>
    </source>
</evidence>
<evidence type="ECO:0000256" key="1">
    <source>
        <dbReference type="ARBA" id="ARBA00004651"/>
    </source>
</evidence>
<feature type="transmembrane region" description="Helical" evidence="8">
    <location>
        <begin position="21"/>
        <end position="41"/>
    </location>
</feature>
<feature type="transmembrane region" description="Helical" evidence="8">
    <location>
        <begin position="241"/>
        <end position="258"/>
    </location>
</feature>
<keyword evidence="6 8" id="KW-1133">Transmembrane helix</keyword>
<dbReference type="PANTHER" id="PTHR21716">
    <property type="entry name" value="TRANSMEMBRANE PROTEIN"/>
    <property type="match status" value="1"/>
</dbReference>
<keyword evidence="3" id="KW-0813">Transport</keyword>
<evidence type="ECO:0000256" key="7">
    <source>
        <dbReference type="ARBA" id="ARBA00023136"/>
    </source>
</evidence>
<feature type="transmembrane region" description="Helical" evidence="8">
    <location>
        <begin position="264"/>
        <end position="283"/>
    </location>
</feature>
<name>A0A940SV21_9ENTE</name>
<evidence type="ECO:0000256" key="3">
    <source>
        <dbReference type="ARBA" id="ARBA00022448"/>
    </source>
</evidence>
<evidence type="ECO:0000256" key="4">
    <source>
        <dbReference type="ARBA" id="ARBA00022475"/>
    </source>
</evidence>
<comment type="subcellular location">
    <subcellularLocation>
        <location evidence="1">Cell membrane</location>
        <topology evidence="1">Multi-pass membrane protein</topology>
    </subcellularLocation>
</comment>
<proteinExistence type="inferred from homology"/>
<dbReference type="GO" id="GO:0055085">
    <property type="term" value="P:transmembrane transport"/>
    <property type="evidence" value="ECO:0007669"/>
    <property type="project" value="TreeGrafter"/>
</dbReference>
<dbReference type="AlphaFoldDB" id="A0A940SV21"/>
<feature type="transmembrane region" description="Helical" evidence="8">
    <location>
        <begin position="290"/>
        <end position="309"/>
    </location>
</feature>
<accession>A0A940SV21</accession>
<comment type="similarity">
    <text evidence="2">Belongs to the autoinducer-2 exporter (AI-2E) (TC 2.A.86) family.</text>
</comment>
<comment type="caution">
    <text evidence="9">The sequence shown here is derived from an EMBL/GenBank/DDBJ whole genome shotgun (WGS) entry which is preliminary data.</text>
</comment>
<protein>
    <submittedName>
        <fullName evidence="9">AI-2E family transporter</fullName>
    </submittedName>
</protein>
<dbReference type="RefSeq" id="WP_209527339.1">
    <property type="nucleotide sequence ID" value="NZ_JAEEGA010000006.1"/>
</dbReference>
<dbReference type="Proteomes" id="UP000674938">
    <property type="component" value="Unassembled WGS sequence"/>
</dbReference>
<evidence type="ECO:0000313" key="9">
    <source>
        <dbReference type="EMBL" id="MBP1041414.1"/>
    </source>
</evidence>
<dbReference type="GO" id="GO:0005886">
    <property type="term" value="C:plasma membrane"/>
    <property type="evidence" value="ECO:0007669"/>
    <property type="project" value="UniProtKB-SubCell"/>
</dbReference>
<keyword evidence="10" id="KW-1185">Reference proteome</keyword>
<dbReference type="InterPro" id="IPR002549">
    <property type="entry name" value="AI-2E-like"/>
</dbReference>
<feature type="transmembrane region" description="Helical" evidence="8">
    <location>
        <begin position="86"/>
        <end position="108"/>
    </location>
</feature>
<reference evidence="9" key="1">
    <citation type="submission" date="2020-12" db="EMBL/GenBank/DDBJ databases">
        <title>Vagococcus allomyrinae sp. nov. and Enterococcus lavae sp. nov., isolated from the larvae of Allomyrina dichotoma.</title>
        <authorList>
            <person name="Lee S.D."/>
        </authorList>
    </citation>
    <scope>NUCLEOTIDE SEQUENCE</scope>
    <source>
        <strain evidence="9">BWB3-3</strain>
    </source>
</reference>
<keyword evidence="4" id="KW-1003">Cell membrane</keyword>